<dbReference type="OrthoDB" id="9978945at2"/>
<keyword evidence="1" id="KW-0812">Transmembrane</keyword>
<organism evidence="2 3">
    <name type="scientific">Celeribacter ethanolicus</name>
    <dbReference type="NCBI Taxonomy" id="1758178"/>
    <lineage>
        <taxon>Bacteria</taxon>
        <taxon>Pseudomonadati</taxon>
        <taxon>Pseudomonadota</taxon>
        <taxon>Alphaproteobacteria</taxon>
        <taxon>Rhodobacterales</taxon>
        <taxon>Roseobacteraceae</taxon>
        <taxon>Celeribacter</taxon>
    </lineage>
</organism>
<dbReference type="AlphaFoldDB" id="A0A291GHD2"/>
<reference evidence="2 3" key="1">
    <citation type="submission" date="2017-06" db="EMBL/GenBank/DDBJ databases">
        <title>Celeribacter sp. TSPH2 complete genome sequence.</title>
        <authorList>
            <person name="Woo J.-H."/>
            <person name="Kim H.-S."/>
        </authorList>
    </citation>
    <scope>NUCLEOTIDE SEQUENCE [LARGE SCALE GENOMIC DNA]</scope>
    <source>
        <strain evidence="2 3">TSPH2</strain>
    </source>
</reference>
<evidence type="ECO:0000313" key="2">
    <source>
        <dbReference type="EMBL" id="ATG49605.1"/>
    </source>
</evidence>
<sequence length="91" mass="10018">MKPALSIFILFWAFPILQALVAWVISLVTGCGLVSSIFEPLSCKIGGKEWGLALYFSFAPAVFTLLLSPLALIAVLLRLWLGRRTRHTASK</sequence>
<name>A0A291GHD2_9RHOB</name>
<dbReference type="KEGG" id="ceh:CEW89_19745"/>
<protein>
    <submittedName>
        <fullName evidence="2">Uncharacterized protein</fullName>
    </submittedName>
</protein>
<evidence type="ECO:0000313" key="3">
    <source>
        <dbReference type="Proteomes" id="UP000217935"/>
    </source>
</evidence>
<dbReference type="STRING" id="1758178.GCA_001550095_00849"/>
<feature type="transmembrane region" description="Helical" evidence="1">
    <location>
        <begin position="7"/>
        <end position="38"/>
    </location>
</feature>
<dbReference type="EMBL" id="CP022196">
    <property type="protein sequence ID" value="ATG49605.1"/>
    <property type="molecule type" value="Genomic_DNA"/>
</dbReference>
<keyword evidence="1" id="KW-0472">Membrane</keyword>
<evidence type="ECO:0000256" key="1">
    <source>
        <dbReference type="SAM" id="Phobius"/>
    </source>
</evidence>
<keyword evidence="1" id="KW-1133">Transmembrane helix</keyword>
<gene>
    <name evidence="2" type="ORF">CEW89_19745</name>
</gene>
<accession>A0A291GHD2</accession>
<dbReference type="Proteomes" id="UP000217935">
    <property type="component" value="Chromosome"/>
</dbReference>
<keyword evidence="3" id="KW-1185">Reference proteome</keyword>
<dbReference type="PROSITE" id="PS51257">
    <property type="entry name" value="PROKAR_LIPOPROTEIN"/>
    <property type="match status" value="1"/>
</dbReference>
<dbReference type="RefSeq" id="WP_096807057.1">
    <property type="nucleotide sequence ID" value="NZ_CP022196.1"/>
</dbReference>
<proteinExistence type="predicted"/>
<feature type="transmembrane region" description="Helical" evidence="1">
    <location>
        <begin position="58"/>
        <end position="81"/>
    </location>
</feature>